<evidence type="ECO:0000256" key="2">
    <source>
        <dbReference type="ARBA" id="ARBA00004448"/>
    </source>
</evidence>
<keyword evidence="8 18" id="KW-0812">Transmembrane</keyword>
<name>A0A3G1GSY0_PLASE</name>
<keyword evidence="15 18" id="KW-0496">Mitochondrion</keyword>
<evidence type="ECO:0000256" key="14">
    <source>
        <dbReference type="ARBA" id="ARBA00023075"/>
    </source>
</evidence>
<geneLocation type="mitochondrion" evidence="20"/>
<evidence type="ECO:0000256" key="13">
    <source>
        <dbReference type="ARBA" id="ARBA00023027"/>
    </source>
</evidence>
<evidence type="ECO:0000256" key="6">
    <source>
        <dbReference type="ARBA" id="ARBA00022448"/>
    </source>
</evidence>
<evidence type="ECO:0000259" key="19">
    <source>
        <dbReference type="Pfam" id="PF00361"/>
    </source>
</evidence>
<dbReference type="PANTHER" id="PTHR46552">
    <property type="entry name" value="NADH-UBIQUINONE OXIDOREDUCTASE CHAIN 2"/>
    <property type="match status" value="1"/>
</dbReference>
<dbReference type="InterPro" id="IPR001750">
    <property type="entry name" value="ND/Mrp_TM"/>
</dbReference>
<keyword evidence="13 18" id="KW-0520">NAD</keyword>
<feature type="transmembrane region" description="Helical" evidence="18">
    <location>
        <begin position="6"/>
        <end position="31"/>
    </location>
</feature>
<evidence type="ECO:0000256" key="5">
    <source>
        <dbReference type="ARBA" id="ARBA00021008"/>
    </source>
</evidence>
<feature type="transmembrane region" description="Helical" evidence="18">
    <location>
        <begin position="188"/>
        <end position="211"/>
    </location>
</feature>
<keyword evidence="12 18" id="KW-1133">Transmembrane helix</keyword>
<dbReference type="EMBL" id="KX943505">
    <property type="protein sequence ID" value="APX40902.1"/>
    <property type="molecule type" value="Genomic_DNA"/>
</dbReference>
<evidence type="ECO:0000256" key="9">
    <source>
        <dbReference type="ARBA" id="ARBA00022792"/>
    </source>
</evidence>
<feature type="transmembrane region" description="Helical" evidence="18">
    <location>
        <begin position="231"/>
        <end position="249"/>
    </location>
</feature>
<comment type="function">
    <text evidence="1">Core subunit of the mitochondrial membrane respiratory chain NADH dehydrogenase (Complex I) that is believed to belong to the minimal assembly required for catalysis. Complex I functions in the transfer of electrons from NADH to the respiratory chain. The immediate electron acceptor for the enzyme is believed to be ubiquinone.</text>
</comment>
<evidence type="ECO:0000256" key="10">
    <source>
        <dbReference type="ARBA" id="ARBA00022967"/>
    </source>
</evidence>
<evidence type="ECO:0000256" key="1">
    <source>
        <dbReference type="ARBA" id="ARBA00003257"/>
    </source>
</evidence>
<dbReference type="GO" id="GO:0005743">
    <property type="term" value="C:mitochondrial inner membrane"/>
    <property type="evidence" value="ECO:0007669"/>
    <property type="project" value="UniProtKB-SubCell"/>
</dbReference>
<comment type="similarity">
    <text evidence="3 18">Belongs to the complex I subunit 2 family.</text>
</comment>
<evidence type="ECO:0000256" key="18">
    <source>
        <dbReference type="RuleBase" id="RU003403"/>
    </source>
</evidence>
<keyword evidence="6" id="KW-0813">Transport</keyword>
<dbReference type="AlphaFoldDB" id="A0A3G1GSY0"/>
<organism evidence="20">
    <name type="scientific">Plateumaris sericea</name>
    <name type="common">Leaf beetle</name>
    <dbReference type="NCBI Taxonomy" id="225723"/>
    <lineage>
        <taxon>Eukaryota</taxon>
        <taxon>Metazoa</taxon>
        <taxon>Ecdysozoa</taxon>
        <taxon>Arthropoda</taxon>
        <taxon>Hexapoda</taxon>
        <taxon>Insecta</taxon>
        <taxon>Pterygota</taxon>
        <taxon>Neoptera</taxon>
        <taxon>Endopterygota</taxon>
        <taxon>Coleoptera</taxon>
        <taxon>Polyphaga</taxon>
        <taxon>Cucujiformia</taxon>
        <taxon>Chrysomeloidea</taxon>
        <taxon>Chrysomelidae</taxon>
        <taxon>Donaciinae</taxon>
        <taxon>Plateumaris</taxon>
    </lineage>
</organism>
<feature type="transmembrane region" description="Helical" evidence="18">
    <location>
        <begin position="269"/>
        <end position="293"/>
    </location>
</feature>
<keyword evidence="11 18" id="KW-0249">Electron transport</keyword>
<sequence length="330" mass="38694">MFINLVIFGTLLAISSYSWLSMWIGLEINLLSIIPLMKSTKNKFNSEAVMKYFIAQTLASTILMFSIIINMNLNEFLPLNLNKFMFLIMNSSFLIKMGSAPFHSWFPEVMEGLNWMNCLLMLTWQKIAPMVLLMHHLNMTMFMSIIIVTSALIGSIMGLNLISLRKLLTYSSINHISWMLSSMMNFKFIWMIYFLVYSTITLNLIIILALFKIYYIKQFIQLFYNNKTLNLIFNMNFLSLGGLPPFIGFLPKWITIINLVENNYLTMSIMLILTTLITLFFYMRLTFTSFLLVKKENKFKNNWKINFTLIFINFLFLFSFPVFMSILTLS</sequence>
<dbReference type="InterPro" id="IPR050175">
    <property type="entry name" value="Complex_I_Subunit_2"/>
</dbReference>
<reference evidence="20" key="1">
    <citation type="journal article" date="2015" name="Methods Ecol Evol 6">
        <title>Validating the power of mitochondrial metagenomics for community ecology and phylogenetics of complex assemblages.</title>
        <authorList>
            <person name="Gomez-Rodriguez C."/>
            <person name="Crampton-Platt A."/>
            <person name="Timmermans M.J.T.N."/>
            <person name="Baselga A."/>
            <person name="Vogler A.P."/>
        </authorList>
    </citation>
    <scope>NUCLEOTIDE SEQUENCE</scope>
</reference>
<gene>
    <name evidence="20" type="primary">nad2</name>
</gene>
<evidence type="ECO:0000256" key="8">
    <source>
        <dbReference type="ARBA" id="ARBA00022692"/>
    </source>
</evidence>
<accession>A0A3G1GSY0</accession>
<dbReference type="GO" id="GO:0008137">
    <property type="term" value="F:NADH dehydrogenase (ubiquinone) activity"/>
    <property type="evidence" value="ECO:0007669"/>
    <property type="project" value="UniProtKB-EC"/>
</dbReference>
<dbReference type="PANTHER" id="PTHR46552:SF1">
    <property type="entry name" value="NADH-UBIQUINONE OXIDOREDUCTASE CHAIN 2"/>
    <property type="match status" value="1"/>
</dbReference>
<evidence type="ECO:0000256" key="15">
    <source>
        <dbReference type="ARBA" id="ARBA00023128"/>
    </source>
</evidence>
<keyword evidence="9 18" id="KW-0999">Mitochondrion inner membrane</keyword>
<comment type="subcellular location">
    <subcellularLocation>
        <location evidence="2 18">Mitochondrion inner membrane</location>
        <topology evidence="2 18">Multi-pass membrane protein</topology>
    </subcellularLocation>
</comment>
<dbReference type="Pfam" id="PF00361">
    <property type="entry name" value="Proton_antipo_M"/>
    <property type="match status" value="1"/>
</dbReference>
<dbReference type="GO" id="GO:0006120">
    <property type="term" value="P:mitochondrial electron transport, NADH to ubiquinone"/>
    <property type="evidence" value="ECO:0007669"/>
    <property type="project" value="InterPro"/>
</dbReference>
<evidence type="ECO:0000256" key="11">
    <source>
        <dbReference type="ARBA" id="ARBA00022982"/>
    </source>
</evidence>
<evidence type="ECO:0000256" key="17">
    <source>
        <dbReference type="ARBA" id="ARBA00049551"/>
    </source>
</evidence>
<feature type="transmembrane region" description="Helical" evidence="18">
    <location>
        <begin position="141"/>
        <end position="162"/>
    </location>
</feature>
<evidence type="ECO:0000256" key="16">
    <source>
        <dbReference type="ARBA" id="ARBA00023136"/>
    </source>
</evidence>
<proteinExistence type="inferred from homology"/>
<comment type="function">
    <text evidence="18">Core subunit of the mitochondrial membrane respiratory chain NADH dehydrogenase (Complex I) which catalyzes electron transfer from NADH through the respiratory chain, using ubiquinone as an electron acceptor. Essential for the catalytic activity and assembly of complex I.</text>
</comment>
<evidence type="ECO:0000256" key="12">
    <source>
        <dbReference type="ARBA" id="ARBA00022989"/>
    </source>
</evidence>
<protein>
    <recommendedName>
        <fullName evidence="5 18">NADH-ubiquinone oxidoreductase chain 2</fullName>
        <ecNumber evidence="4 18">7.1.1.2</ecNumber>
    </recommendedName>
</protein>
<evidence type="ECO:0000256" key="7">
    <source>
        <dbReference type="ARBA" id="ARBA00022660"/>
    </source>
</evidence>
<keyword evidence="7 18" id="KW-0679">Respiratory chain</keyword>
<dbReference type="EC" id="7.1.1.2" evidence="4 18"/>
<feature type="transmembrane region" description="Helical" evidence="18">
    <location>
        <begin position="305"/>
        <end position="327"/>
    </location>
</feature>
<feature type="transmembrane region" description="Helical" evidence="18">
    <location>
        <begin position="52"/>
        <end position="73"/>
    </location>
</feature>
<feature type="domain" description="NADH:quinone oxidoreductase/Mrp antiporter transmembrane" evidence="19">
    <location>
        <begin position="16"/>
        <end position="278"/>
    </location>
</feature>
<keyword evidence="16 18" id="KW-0472">Membrane</keyword>
<evidence type="ECO:0000256" key="3">
    <source>
        <dbReference type="ARBA" id="ARBA00007012"/>
    </source>
</evidence>
<keyword evidence="10 18" id="KW-1278">Translocase</keyword>
<dbReference type="PRINTS" id="PR01436">
    <property type="entry name" value="NADHDHGNASE2"/>
</dbReference>
<comment type="catalytic activity">
    <reaction evidence="17 18">
        <text>a ubiquinone + NADH + 5 H(+)(in) = a ubiquinol + NAD(+) + 4 H(+)(out)</text>
        <dbReference type="Rhea" id="RHEA:29091"/>
        <dbReference type="Rhea" id="RHEA-COMP:9565"/>
        <dbReference type="Rhea" id="RHEA-COMP:9566"/>
        <dbReference type="ChEBI" id="CHEBI:15378"/>
        <dbReference type="ChEBI" id="CHEBI:16389"/>
        <dbReference type="ChEBI" id="CHEBI:17976"/>
        <dbReference type="ChEBI" id="CHEBI:57540"/>
        <dbReference type="ChEBI" id="CHEBI:57945"/>
        <dbReference type="EC" id="7.1.1.2"/>
    </reaction>
</comment>
<dbReference type="InterPro" id="IPR003917">
    <property type="entry name" value="NADH_UbQ_OxRdtase_chain2"/>
</dbReference>
<keyword evidence="14 18" id="KW-0830">Ubiquinone</keyword>
<evidence type="ECO:0000313" key="20">
    <source>
        <dbReference type="EMBL" id="APX40902.1"/>
    </source>
</evidence>
<evidence type="ECO:0000256" key="4">
    <source>
        <dbReference type="ARBA" id="ARBA00012944"/>
    </source>
</evidence>